<gene>
    <name evidence="2" type="ORF">SAMN05443661_11853</name>
</gene>
<sequence>MPTMTTMPPAALLAGFCAVLSAVAVWQLVSDDDRDPIDVGTTLIVLAITFGAVVWAAIGETWLTWLGRAVIAVAGLVLGCIGLALVVRYWNRPSSGRAGNDDLEVSDDRL</sequence>
<name>A0A1I3PNH1_9EURY</name>
<accession>A0A1I3PNH1</accession>
<dbReference type="Proteomes" id="UP000182829">
    <property type="component" value="Unassembled WGS sequence"/>
</dbReference>
<keyword evidence="1" id="KW-1133">Transmembrane helix</keyword>
<dbReference type="EMBL" id="FORO01000018">
    <property type="protein sequence ID" value="SFJ23035.1"/>
    <property type="molecule type" value="Genomic_DNA"/>
</dbReference>
<reference evidence="2 3" key="1">
    <citation type="submission" date="2016-10" db="EMBL/GenBank/DDBJ databases">
        <authorList>
            <person name="de Groot N.N."/>
        </authorList>
    </citation>
    <scope>NUCLEOTIDE SEQUENCE [LARGE SCALE GENOMIC DNA]</scope>
    <source>
        <strain evidence="2 3">SP2</strain>
    </source>
</reference>
<proteinExistence type="predicted"/>
<organism evidence="2 3">
    <name type="scientific">Natronobacterium gregoryi</name>
    <dbReference type="NCBI Taxonomy" id="44930"/>
    <lineage>
        <taxon>Archaea</taxon>
        <taxon>Methanobacteriati</taxon>
        <taxon>Methanobacteriota</taxon>
        <taxon>Stenosarchaea group</taxon>
        <taxon>Halobacteria</taxon>
        <taxon>Halobacteriales</taxon>
        <taxon>Natrialbaceae</taxon>
        <taxon>Natronobacterium</taxon>
    </lineage>
</organism>
<evidence type="ECO:0000313" key="3">
    <source>
        <dbReference type="Proteomes" id="UP000182829"/>
    </source>
</evidence>
<dbReference type="OMA" id="TTIVRYW"/>
<feature type="transmembrane region" description="Helical" evidence="1">
    <location>
        <begin position="70"/>
        <end position="90"/>
    </location>
</feature>
<evidence type="ECO:0000256" key="1">
    <source>
        <dbReference type="SAM" id="Phobius"/>
    </source>
</evidence>
<dbReference type="OrthoDB" id="169164at2157"/>
<dbReference type="AlphaFoldDB" id="A0A1I3PNH1"/>
<evidence type="ECO:0000313" key="2">
    <source>
        <dbReference type="EMBL" id="SFJ23035.1"/>
    </source>
</evidence>
<protein>
    <submittedName>
        <fullName evidence="2">Uncharacterized protein</fullName>
    </submittedName>
</protein>
<keyword evidence="1" id="KW-0472">Membrane</keyword>
<feature type="transmembrane region" description="Helical" evidence="1">
    <location>
        <begin position="40"/>
        <end position="58"/>
    </location>
</feature>
<keyword evidence="1" id="KW-0812">Transmembrane</keyword>